<proteinExistence type="predicted"/>
<gene>
    <name evidence="1" type="ORF">HHL24_35530</name>
</gene>
<dbReference type="Proteomes" id="UP000544134">
    <property type="component" value="Unassembled WGS sequence"/>
</dbReference>
<accession>A0A848IQ25</accession>
<name>A0A848IQ25_9BURK</name>
<dbReference type="EMBL" id="JABBGJ010000049">
    <property type="protein sequence ID" value="NMM03203.1"/>
    <property type="molecule type" value="Genomic_DNA"/>
</dbReference>
<protein>
    <submittedName>
        <fullName evidence="1">Uncharacterized protein</fullName>
    </submittedName>
</protein>
<dbReference type="AlphaFoldDB" id="A0A848IQ25"/>
<keyword evidence="2" id="KW-1185">Reference proteome</keyword>
<dbReference type="RefSeq" id="WP_169489953.1">
    <property type="nucleotide sequence ID" value="NZ_JABBGJ010000049.1"/>
</dbReference>
<reference evidence="1 2" key="1">
    <citation type="submission" date="2020-04" db="EMBL/GenBank/DDBJ databases">
        <title>Paraburkholderia sp. RP-4-7 isolated from soil.</title>
        <authorList>
            <person name="Dahal R.H."/>
        </authorList>
    </citation>
    <scope>NUCLEOTIDE SEQUENCE [LARGE SCALE GENOMIC DNA]</scope>
    <source>
        <strain evidence="1 2">RP-4-7</strain>
    </source>
</reference>
<sequence length="87" mass="9490">MSQYVVMYVPKGAVPTDDEEKILSRTGVTVLNRRRTGLFLVEFGGPADALLVGVDSATKWLASELRSQMDSIRPAGSPRADFNKSDC</sequence>
<comment type="caution">
    <text evidence="1">The sequence shown here is derived from an EMBL/GenBank/DDBJ whole genome shotgun (WGS) entry which is preliminary data.</text>
</comment>
<evidence type="ECO:0000313" key="1">
    <source>
        <dbReference type="EMBL" id="NMM03203.1"/>
    </source>
</evidence>
<evidence type="ECO:0000313" key="2">
    <source>
        <dbReference type="Proteomes" id="UP000544134"/>
    </source>
</evidence>
<organism evidence="1 2">
    <name type="scientific">Paraburkholderia polaris</name>
    <dbReference type="NCBI Taxonomy" id="2728848"/>
    <lineage>
        <taxon>Bacteria</taxon>
        <taxon>Pseudomonadati</taxon>
        <taxon>Pseudomonadota</taxon>
        <taxon>Betaproteobacteria</taxon>
        <taxon>Burkholderiales</taxon>
        <taxon>Burkholderiaceae</taxon>
        <taxon>Paraburkholderia</taxon>
    </lineage>
</organism>